<reference evidence="2" key="1">
    <citation type="submission" date="2020-11" db="EMBL/GenBank/DDBJ databases">
        <authorList>
            <consortium name="DOE Joint Genome Institute"/>
            <person name="Ahrendt S."/>
            <person name="Riley R."/>
            <person name="Andreopoulos W."/>
            <person name="LaButti K."/>
            <person name="Pangilinan J."/>
            <person name="Ruiz-duenas F.J."/>
            <person name="Barrasa J.M."/>
            <person name="Sanchez-Garcia M."/>
            <person name="Camarero S."/>
            <person name="Miyauchi S."/>
            <person name="Serrano A."/>
            <person name="Linde D."/>
            <person name="Babiker R."/>
            <person name="Drula E."/>
            <person name="Ayuso-Fernandez I."/>
            <person name="Pacheco R."/>
            <person name="Padilla G."/>
            <person name="Ferreira P."/>
            <person name="Barriuso J."/>
            <person name="Kellner H."/>
            <person name="Castanera R."/>
            <person name="Alfaro M."/>
            <person name="Ramirez L."/>
            <person name="Pisabarro A.G."/>
            <person name="Kuo A."/>
            <person name="Tritt A."/>
            <person name="Lipzen A."/>
            <person name="He G."/>
            <person name="Yan M."/>
            <person name="Ng V."/>
            <person name="Cullen D."/>
            <person name="Martin F."/>
            <person name="Rosso M.-N."/>
            <person name="Henrissat B."/>
            <person name="Hibbett D."/>
            <person name="Martinez A.T."/>
            <person name="Grigoriev I.V."/>
        </authorList>
    </citation>
    <scope>NUCLEOTIDE SEQUENCE</scope>
    <source>
        <strain evidence="2">AH 44721</strain>
    </source>
</reference>
<evidence type="ECO:0000313" key="2">
    <source>
        <dbReference type="EMBL" id="KAF8906769.1"/>
    </source>
</evidence>
<protein>
    <submittedName>
        <fullName evidence="2">Uncharacterized protein</fullName>
    </submittedName>
</protein>
<feature type="compositionally biased region" description="Basic and acidic residues" evidence="1">
    <location>
        <begin position="96"/>
        <end position="122"/>
    </location>
</feature>
<feature type="compositionally biased region" description="Basic residues" evidence="1">
    <location>
        <begin position="133"/>
        <end position="152"/>
    </location>
</feature>
<evidence type="ECO:0000313" key="3">
    <source>
        <dbReference type="Proteomes" id="UP000724874"/>
    </source>
</evidence>
<organism evidence="2 3">
    <name type="scientific">Gymnopilus junonius</name>
    <name type="common">Spectacular rustgill mushroom</name>
    <name type="synonym">Gymnopilus spectabilis subsp. junonius</name>
    <dbReference type="NCBI Taxonomy" id="109634"/>
    <lineage>
        <taxon>Eukaryota</taxon>
        <taxon>Fungi</taxon>
        <taxon>Dikarya</taxon>
        <taxon>Basidiomycota</taxon>
        <taxon>Agaricomycotina</taxon>
        <taxon>Agaricomycetes</taxon>
        <taxon>Agaricomycetidae</taxon>
        <taxon>Agaricales</taxon>
        <taxon>Agaricineae</taxon>
        <taxon>Hymenogastraceae</taxon>
        <taxon>Gymnopilus</taxon>
    </lineage>
</organism>
<feature type="region of interest" description="Disordered" evidence="1">
    <location>
        <begin position="1"/>
        <end position="152"/>
    </location>
</feature>
<dbReference type="EMBL" id="JADNYJ010000017">
    <property type="protein sequence ID" value="KAF8906769.1"/>
    <property type="molecule type" value="Genomic_DNA"/>
</dbReference>
<name>A0A9P5TQI2_GYMJU</name>
<evidence type="ECO:0000256" key="1">
    <source>
        <dbReference type="SAM" id="MobiDB-lite"/>
    </source>
</evidence>
<gene>
    <name evidence="2" type="ORF">CPB84DRAFT_1769582</name>
</gene>
<comment type="caution">
    <text evidence="2">The sequence shown here is derived from an EMBL/GenBank/DDBJ whole genome shotgun (WGS) entry which is preliminary data.</text>
</comment>
<sequence length="152" mass="16684">MADSAEPALSRRLSDSYGDKPRHRKNPSDRGAGPGDNAYAVPPPPGRVRSQDDRPGFMGRLEAPAPAPAGEHPPISLLARLSAQPLPDQDAPPQSLRDRLVPSKRDRDDMMMDERGGQRDGPYDDNDGNENKRVKRRNGRGGGRRGMRRSIT</sequence>
<dbReference type="AlphaFoldDB" id="A0A9P5TQI2"/>
<accession>A0A9P5TQI2</accession>
<feature type="compositionally biased region" description="Low complexity" evidence="1">
    <location>
        <begin position="82"/>
        <end position="95"/>
    </location>
</feature>
<dbReference type="Proteomes" id="UP000724874">
    <property type="component" value="Unassembled WGS sequence"/>
</dbReference>
<proteinExistence type="predicted"/>
<keyword evidence="3" id="KW-1185">Reference proteome</keyword>